<reference evidence="1" key="1">
    <citation type="submission" date="2019-03" db="EMBL/GenBank/DDBJ databases">
        <authorList>
            <person name="Hao L."/>
        </authorList>
    </citation>
    <scope>NUCLEOTIDE SEQUENCE</scope>
</reference>
<protein>
    <submittedName>
        <fullName evidence="1">Uncharacterized protein</fullName>
    </submittedName>
</protein>
<dbReference type="EMBL" id="CAADRM010000112">
    <property type="protein sequence ID" value="VFU15987.1"/>
    <property type="molecule type" value="Genomic_DNA"/>
</dbReference>
<name>A0A485M4V0_9ZZZZ</name>
<evidence type="ECO:0000313" key="1">
    <source>
        <dbReference type="EMBL" id="VFU15987.1"/>
    </source>
</evidence>
<accession>A0A485M4V0</accession>
<sequence length="149" mass="17081">MKNFREKLYTRQGSRFVPVHECRYSDVLTEGAWLVIVGTGNTAIRRVLNPAYAELEAAMRTAEDAMCTAMLEASKLRPREHEMSKKEQRAWAAYKEIMGDDVPRYLGEYASVQEIVQAGLDAIWVKIRSKNDRNVGREQGCKARRRADK</sequence>
<gene>
    <name evidence="1" type="ORF">SCFA_480004</name>
</gene>
<organism evidence="1">
    <name type="scientific">anaerobic digester metagenome</name>
    <dbReference type="NCBI Taxonomy" id="1263854"/>
    <lineage>
        <taxon>unclassified sequences</taxon>
        <taxon>metagenomes</taxon>
        <taxon>ecological metagenomes</taxon>
    </lineage>
</organism>
<dbReference type="AlphaFoldDB" id="A0A485M4V0"/>
<proteinExistence type="predicted"/>